<evidence type="ECO:0000256" key="1">
    <source>
        <dbReference type="ARBA" id="ARBA00010641"/>
    </source>
</evidence>
<dbReference type="KEGG" id="afd:Alfi_0888"/>
<dbReference type="InterPro" id="IPR014284">
    <property type="entry name" value="RNA_pol_sigma-70_dom"/>
</dbReference>
<reference evidence="8" key="1">
    <citation type="journal article" date="2013" name="Stand. Genomic Sci.">
        <title>Complete genome sequence of the bile-resistant pigment-producing anaerobe Alistipes finegoldii type strain (AHN2437(T)).</title>
        <authorList>
            <person name="Mavromatis K."/>
            <person name="Stackebrandt E."/>
            <person name="Munk C."/>
            <person name="Lapidus A."/>
            <person name="Nolan M."/>
            <person name="Lucas S."/>
            <person name="Hammon N."/>
            <person name="Deshpande S."/>
            <person name="Cheng J.F."/>
            <person name="Tapia R."/>
            <person name="Goodwin L.A."/>
            <person name="Pitluck S."/>
            <person name="Liolios K."/>
            <person name="Pagani I."/>
            <person name="Ivanova N."/>
            <person name="Mikhailova N."/>
            <person name="Huntemann M."/>
            <person name="Pati A."/>
            <person name="Chen A."/>
            <person name="Palaniappan K."/>
            <person name="Land M."/>
            <person name="Hauser L."/>
            <person name="Rohde M."/>
            <person name="Gronow S."/>
            <person name="Goker M."/>
            <person name="Detter J.C."/>
            <person name="Bristow J."/>
            <person name="Eisen J.A."/>
            <person name="Markowitz V."/>
            <person name="Hugenholtz P."/>
            <person name="Kyrpides N.C."/>
            <person name="Klenk H.P."/>
            <person name="Woyke T."/>
        </authorList>
    </citation>
    <scope>NUCLEOTIDE SEQUENCE</scope>
    <source>
        <strain evidence="8">DSM 17242 / JCM 16770 / AHN 2437 / CCUG 46020 / CIP 107999</strain>
    </source>
</reference>
<dbReference type="InterPro" id="IPR013249">
    <property type="entry name" value="RNA_pol_sigma70_r4_t2"/>
</dbReference>
<dbReference type="SUPFAM" id="SSF88946">
    <property type="entry name" value="Sigma2 domain of RNA polymerase sigma factors"/>
    <property type="match status" value="1"/>
</dbReference>
<dbReference type="Gene3D" id="1.10.10.10">
    <property type="entry name" value="Winged helix-like DNA-binding domain superfamily/Winged helix DNA-binding domain"/>
    <property type="match status" value="1"/>
</dbReference>
<dbReference type="SUPFAM" id="SSF88659">
    <property type="entry name" value="Sigma3 and sigma4 domains of RNA polymerase sigma factors"/>
    <property type="match status" value="1"/>
</dbReference>
<dbReference type="GO" id="GO:0003677">
    <property type="term" value="F:DNA binding"/>
    <property type="evidence" value="ECO:0007669"/>
    <property type="project" value="InterPro"/>
</dbReference>
<evidence type="ECO:0000256" key="3">
    <source>
        <dbReference type="ARBA" id="ARBA00023082"/>
    </source>
</evidence>
<dbReference type="AlphaFoldDB" id="I3YJT8"/>
<evidence type="ECO:0000313" key="8">
    <source>
        <dbReference type="Proteomes" id="UP000006052"/>
    </source>
</evidence>
<dbReference type="GO" id="GO:0006352">
    <property type="term" value="P:DNA-templated transcription initiation"/>
    <property type="evidence" value="ECO:0007669"/>
    <property type="project" value="InterPro"/>
</dbReference>
<dbReference type="STRING" id="679935.Alfi_0888"/>
<name>I3YJT8_ALIFI</name>
<protein>
    <submittedName>
        <fullName evidence="7">RNA polymerase sigma-70 factor, Bacteroides expansion family 1</fullName>
    </submittedName>
</protein>
<dbReference type="InterPro" id="IPR036388">
    <property type="entry name" value="WH-like_DNA-bd_sf"/>
</dbReference>
<sequence length="206" mass="24023">MAKSITFILLPDVYSAMNRSIEISPPHGLEEVYAEYRTYFVRIAVSYVRDRMVAEDLVSDTFLKIWESRTETTPRNLPAYLLTALKRKCLDYLRDQAIHLRIQQNMHQTSARVVGERIARLEANDPQNLMMSEALAIIERELRRMPEQRRRIFIAHRYEEMSYREIAAVYELSEGQVTYELRAAKEALKAALKDYLPLIGLLLNGL</sequence>
<dbReference type="InterPro" id="IPR013324">
    <property type="entry name" value="RNA_pol_sigma_r3/r4-like"/>
</dbReference>
<dbReference type="Pfam" id="PF04542">
    <property type="entry name" value="Sigma70_r2"/>
    <property type="match status" value="1"/>
</dbReference>
<dbReference type="Pfam" id="PF08281">
    <property type="entry name" value="Sigma70_r4_2"/>
    <property type="match status" value="1"/>
</dbReference>
<dbReference type="PATRIC" id="fig|679935.3.peg.815"/>
<feature type="domain" description="RNA polymerase sigma factor 70 region 4 type 2" evidence="6">
    <location>
        <begin position="137"/>
        <end position="188"/>
    </location>
</feature>
<dbReference type="Gene3D" id="1.10.1740.10">
    <property type="match status" value="1"/>
</dbReference>
<keyword evidence="3" id="KW-0731">Sigma factor</keyword>
<evidence type="ECO:0000313" key="7">
    <source>
        <dbReference type="EMBL" id="AFL77256.1"/>
    </source>
</evidence>
<dbReference type="NCBIfam" id="TIGR02985">
    <property type="entry name" value="Sig70_bacteroi1"/>
    <property type="match status" value="1"/>
</dbReference>
<evidence type="ECO:0000256" key="4">
    <source>
        <dbReference type="ARBA" id="ARBA00023163"/>
    </source>
</evidence>
<dbReference type="Proteomes" id="UP000006052">
    <property type="component" value="Chromosome"/>
</dbReference>
<evidence type="ECO:0000259" key="6">
    <source>
        <dbReference type="Pfam" id="PF08281"/>
    </source>
</evidence>
<comment type="similarity">
    <text evidence="1">Belongs to the sigma-70 factor family. ECF subfamily.</text>
</comment>
<dbReference type="InterPro" id="IPR007627">
    <property type="entry name" value="RNA_pol_sigma70_r2"/>
</dbReference>
<gene>
    <name evidence="7" type="ordered locus">Alfi_0888</name>
</gene>
<evidence type="ECO:0000259" key="5">
    <source>
        <dbReference type="Pfam" id="PF04542"/>
    </source>
</evidence>
<dbReference type="GO" id="GO:0016987">
    <property type="term" value="F:sigma factor activity"/>
    <property type="evidence" value="ECO:0007669"/>
    <property type="project" value="UniProtKB-KW"/>
</dbReference>
<dbReference type="InterPro" id="IPR039425">
    <property type="entry name" value="RNA_pol_sigma-70-like"/>
</dbReference>
<dbReference type="HOGENOM" id="CLU_047691_4_0_10"/>
<keyword evidence="2" id="KW-0805">Transcription regulation</keyword>
<keyword evidence="4" id="KW-0804">Transcription</keyword>
<dbReference type="InterPro" id="IPR013325">
    <property type="entry name" value="RNA_pol_sigma_r2"/>
</dbReference>
<accession>I3YJT8</accession>
<dbReference type="InterPro" id="IPR014327">
    <property type="entry name" value="RNA_pol_sigma70_bacteroid"/>
</dbReference>
<dbReference type="EMBL" id="CP003274">
    <property type="protein sequence ID" value="AFL77256.1"/>
    <property type="molecule type" value="Genomic_DNA"/>
</dbReference>
<dbReference type="PANTHER" id="PTHR43133:SF46">
    <property type="entry name" value="RNA POLYMERASE SIGMA-70 FACTOR ECF SUBFAMILY"/>
    <property type="match status" value="1"/>
</dbReference>
<dbReference type="PANTHER" id="PTHR43133">
    <property type="entry name" value="RNA POLYMERASE ECF-TYPE SIGMA FACTO"/>
    <property type="match status" value="1"/>
</dbReference>
<evidence type="ECO:0000256" key="2">
    <source>
        <dbReference type="ARBA" id="ARBA00023015"/>
    </source>
</evidence>
<dbReference type="eggNOG" id="COG1595">
    <property type="taxonomic scope" value="Bacteria"/>
</dbReference>
<organism evidence="7 8">
    <name type="scientific">Alistipes finegoldii (strain DSM 17242 / JCM 16770 / CCUG 46020 / CIP 107999 / KCTC 15236 / AHN 2437)</name>
    <dbReference type="NCBI Taxonomy" id="679935"/>
    <lineage>
        <taxon>Bacteria</taxon>
        <taxon>Pseudomonadati</taxon>
        <taxon>Bacteroidota</taxon>
        <taxon>Bacteroidia</taxon>
        <taxon>Bacteroidales</taxon>
        <taxon>Rikenellaceae</taxon>
        <taxon>Alistipes</taxon>
    </lineage>
</organism>
<dbReference type="NCBIfam" id="TIGR02937">
    <property type="entry name" value="sigma70-ECF"/>
    <property type="match status" value="1"/>
</dbReference>
<proteinExistence type="inferred from homology"/>
<feature type="domain" description="RNA polymerase sigma-70 region 2" evidence="5">
    <location>
        <begin position="33"/>
        <end position="97"/>
    </location>
</feature>